<organism evidence="9 11">
    <name type="scientific">Leptospira perolatii</name>
    <dbReference type="NCBI Taxonomy" id="2023191"/>
    <lineage>
        <taxon>Bacteria</taxon>
        <taxon>Pseudomonadati</taxon>
        <taxon>Spirochaetota</taxon>
        <taxon>Spirochaetia</taxon>
        <taxon>Leptospirales</taxon>
        <taxon>Leptospiraceae</taxon>
        <taxon>Leptospira</taxon>
    </lineage>
</organism>
<dbReference type="GO" id="GO:0032993">
    <property type="term" value="C:protein-DNA complex"/>
    <property type="evidence" value="ECO:0007669"/>
    <property type="project" value="TreeGrafter"/>
</dbReference>
<dbReference type="SMART" id="SM00278">
    <property type="entry name" value="HhH1"/>
    <property type="match status" value="1"/>
</dbReference>
<dbReference type="InterPro" id="IPR011257">
    <property type="entry name" value="DNA_glycosylase"/>
</dbReference>
<dbReference type="Gene3D" id="1.10.340.30">
    <property type="entry name" value="Hypothetical protein, domain 2"/>
    <property type="match status" value="1"/>
</dbReference>
<dbReference type="SMART" id="SM00478">
    <property type="entry name" value="ENDO3c"/>
    <property type="match status" value="1"/>
</dbReference>
<keyword evidence="5" id="KW-0234">DNA repair</keyword>
<evidence type="ECO:0000256" key="3">
    <source>
        <dbReference type="ARBA" id="ARBA00012000"/>
    </source>
</evidence>
<gene>
    <name evidence="8" type="ORF">CH360_02190</name>
    <name evidence="9" type="ORF">CH373_02190</name>
</gene>
<dbReference type="Proteomes" id="UP000231990">
    <property type="component" value="Unassembled WGS sequence"/>
</dbReference>
<dbReference type="PANTHER" id="PTHR43003">
    <property type="entry name" value="DNA-3-METHYLADENINE GLYCOSYLASE"/>
    <property type="match status" value="1"/>
</dbReference>
<feature type="domain" description="HhH-GPD" evidence="7">
    <location>
        <begin position="48"/>
        <end position="203"/>
    </location>
</feature>
<dbReference type="CDD" id="cd00056">
    <property type="entry name" value="ENDO3c"/>
    <property type="match status" value="1"/>
</dbReference>
<dbReference type="GO" id="GO:0032131">
    <property type="term" value="F:alkylated DNA binding"/>
    <property type="evidence" value="ECO:0007669"/>
    <property type="project" value="TreeGrafter"/>
</dbReference>
<dbReference type="InterPro" id="IPR003583">
    <property type="entry name" value="Hlx-hairpin-Hlx_DNA-bd_motif"/>
</dbReference>
<evidence type="ECO:0000256" key="2">
    <source>
        <dbReference type="ARBA" id="ARBA00010817"/>
    </source>
</evidence>
<dbReference type="InterPro" id="IPR003265">
    <property type="entry name" value="HhH-GPD_domain"/>
</dbReference>
<proteinExistence type="inferred from homology"/>
<dbReference type="Proteomes" id="UP000231962">
    <property type="component" value="Unassembled WGS sequence"/>
</dbReference>
<dbReference type="Gene3D" id="1.10.1670.40">
    <property type="match status" value="1"/>
</dbReference>
<dbReference type="EMBL" id="NPDZ01000001">
    <property type="protein sequence ID" value="PJZ74869.1"/>
    <property type="molecule type" value="Genomic_DNA"/>
</dbReference>
<evidence type="ECO:0000256" key="4">
    <source>
        <dbReference type="ARBA" id="ARBA00022763"/>
    </source>
</evidence>
<comment type="catalytic activity">
    <reaction evidence="1">
        <text>Hydrolysis of alkylated DNA, releasing 3-methyladenine, 3-methylguanine, 7-methylguanine and 7-methyladenine.</text>
        <dbReference type="EC" id="3.2.2.21"/>
    </reaction>
</comment>
<comment type="similarity">
    <text evidence="2">Belongs to the alkylbase DNA glycosidase AlkA family.</text>
</comment>
<evidence type="ECO:0000259" key="6">
    <source>
        <dbReference type="SMART" id="SM00278"/>
    </source>
</evidence>
<dbReference type="GO" id="GO:0008725">
    <property type="term" value="F:DNA-3-methyladenine glycosylase activity"/>
    <property type="evidence" value="ECO:0007669"/>
    <property type="project" value="TreeGrafter"/>
</dbReference>
<dbReference type="EMBL" id="NPDY01000001">
    <property type="protein sequence ID" value="PJZ71335.1"/>
    <property type="molecule type" value="Genomic_DNA"/>
</dbReference>
<evidence type="ECO:0000313" key="8">
    <source>
        <dbReference type="EMBL" id="PJZ71335.1"/>
    </source>
</evidence>
<dbReference type="SUPFAM" id="SSF48150">
    <property type="entry name" value="DNA-glycosylase"/>
    <property type="match status" value="1"/>
</dbReference>
<evidence type="ECO:0000256" key="5">
    <source>
        <dbReference type="ARBA" id="ARBA00023204"/>
    </source>
</evidence>
<evidence type="ECO:0000259" key="7">
    <source>
        <dbReference type="SMART" id="SM00478"/>
    </source>
</evidence>
<name>A0A2M9ZSB9_9LEPT</name>
<dbReference type="RefSeq" id="WP_100712282.1">
    <property type="nucleotide sequence ID" value="NZ_NPDY01000001.1"/>
</dbReference>
<dbReference type="Pfam" id="PF00730">
    <property type="entry name" value="HhH-GPD"/>
    <property type="match status" value="1"/>
</dbReference>
<comment type="caution">
    <text evidence="9">The sequence shown here is derived from an EMBL/GenBank/DDBJ whole genome shotgun (WGS) entry which is preliminary data.</text>
</comment>
<reference evidence="10 11" key="1">
    <citation type="submission" date="2017-07" db="EMBL/GenBank/DDBJ databases">
        <title>Leptospira spp. isolated from tropical soils.</title>
        <authorList>
            <person name="Thibeaux R."/>
            <person name="Iraola G."/>
            <person name="Ferres I."/>
            <person name="Bierque E."/>
            <person name="Girault D."/>
            <person name="Soupe-Gilbert M.-E."/>
            <person name="Picardeau M."/>
            <person name="Goarant C."/>
        </authorList>
    </citation>
    <scope>NUCLEOTIDE SEQUENCE [LARGE SCALE GENOMIC DNA]</scope>
    <source>
        <strain evidence="9 11">FH1-B-B1</strain>
        <strain evidence="8 10">FH1-B-C1</strain>
    </source>
</reference>
<evidence type="ECO:0000256" key="1">
    <source>
        <dbReference type="ARBA" id="ARBA00000086"/>
    </source>
</evidence>
<dbReference type="FunFam" id="1.10.340.30:FF:000004">
    <property type="entry name" value="DNA-3-methyladenine glycosylase II"/>
    <property type="match status" value="1"/>
</dbReference>
<dbReference type="GO" id="GO:0006285">
    <property type="term" value="P:base-excision repair, AP site formation"/>
    <property type="evidence" value="ECO:0007669"/>
    <property type="project" value="TreeGrafter"/>
</dbReference>
<dbReference type="GO" id="GO:0006307">
    <property type="term" value="P:DNA alkylation repair"/>
    <property type="evidence" value="ECO:0007669"/>
    <property type="project" value="TreeGrafter"/>
</dbReference>
<evidence type="ECO:0000313" key="11">
    <source>
        <dbReference type="Proteomes" id="UP000231990"/>
    </source>
</evidence>
<sequence>MDRDARLRKAVQWLGKKDPVLKKLIQKVGPCTLKPIGSPYHVLVKSVVGQQLSTKAAASMQKKLIDRFGSRNKFPTPENLVNLSHEELRSAGMSNAKAQTLHRIGIAYSEKTITDSKLRKLDDENVIEELCKIKGIGPWTAEMVLMFALDRWDHFSLNDLVLRKAVEIHYGIDRNSKKEIINHANLYSPYKTIFSWYLWASISNGDEEW</sequence>
<dbReference type="InterPro" id="IPR051912">
    <property type="entry name" value="Alkylbase_DNA_Glycosylase/TA"/>
</dbReference>
<protein>
    <recommendedName>
        <fullName evidence="3">DNA-3-methyladenine glycosylase II</fullName>
        <ecNumber evidence="3">3.2.2.21</ecNumber>
    </recommendedName>
</protein>
<dbReference type="GO" id="GO:0043916">
    <property type="term" value="F:DNA-7-methylguanine glycosylase activity"/>
    <property type="evidence" value="ECO:0007669"/>
    <property type="project" value="TreeGrafter"/>
</dbReference>
<dbReference type="GO" id="GO:0005737">
    <property type="term" value="C:cytoplasm"/>
    <property type="evidence" value="ECO:0007669"/>
    <property type="project" value="TreeGrafter"/>
</dbReference>
<dbReference type="PANTHER" id="PTHR43003:SF5">
    <property type="entry name" value="DNA-3-METHYLADENINE GLYCOSYLASE"/>
    <property type="match status" value="1"/>
</dbReference>
<evidence type="ECO:0000313" key="10">
    <source>
        <dbReference type="Proteomes" id="UP000231962"/>
    </source>
</evidence>
<dbReference type="AlphaFoldDB" id="A0A2M9ZSB9"/>
<dbReference type="EC" id="3.2.2.21" evidence="3"/>
<evidence type="ECO:0000313" key="9">
    <source>
        <dbReference type="EMBL" id="PJZ74869.1"/>
    </source>
</evidence>
<dbReference type="OrthoDB" id="9785929at2"/>
<feature type="domain" description="Helix-hairpin-helix DNA-binding motif class 1" evidence="6">
    <location>
        <begin position="128"/>
        <end position="147"/>
    </location>
</feature>
<keyword evidence="10" id="KW-1185">Reference proteome</keyword>
<accession>A0A2M9ZSB9</accession>
<keyword evidence="4" id="KW-0227">DNA damage</keyword>